<evidence type="ECO:0000313" key="2">
    <source>
        <dbReference type="EMBL" id="MED6199365.1"/>
    </source>
</evidence>
<feature type="region of interest" description="Disordered" evidence="1">
    <location>
        <begin position="1"/>
        <end position="41"/>
    </location>
</feature>
<evidence type="ECO:0000313" key="3">
    <source>
        <dbReference type="Proteomes" id="UP001341840"/>
    </source>
</evidence>
<accession>A0ABU6XMV4</accession>
<dbReference type="EMBL" id="JASCZI010212404">
    <property type="protein sequence ID" value="MED6199365.1"/>
    <property type="molecule type" value="Genomic_DNA"/>
</dbReference>
<proteinExistence type="predicted"/>
<reference evidence="2 3" key="1">
    <citation type="journal article" date="2023" name="Plants (Basel)">
        <title>Bridging the Gap: Combining Genomics and Transcriptomics Approaches to Understand Stylosanthes scabra, an Orphan Legume from the Brazilian Caatinga.</title>
        <authorList>
            <person name="Ferreira-Neto J.R.C."/>
            <person name="da Silva M.D."/>
            <person name="Binneck E."/>
            <person name="de Melo N.F."/>
            <person name="da Silva R.H."/>
            <person name="de Melo A.L.T.M."/>
            <person name="Pandolfi V."/>
            <person name="Bustamante F.O."/>
            <person name="Brasileiro-Vidal A.C."/>
            <person name="Benko-Iseppon A.M."/>
        </authorList>
    </citation>
    <scope>NUCLEOTIDE SEQUENCE [LARGE SCALE GENOMIC DNA]</scope>
    <source>
        <tissue evidence="2">Leaves</tissue>
    </source>
</reference>
<sequence length="136" mass="15336">MLNWRKASSPDSNSWLLQSWPPKPRDQGGELGGRTSSNKFRHHLRRDYSQDSLFLAHSSSNSSVSVPKRDELVLADATVNGKSDFTRWLPCCLLFWQLGLLRLLAGLSWSPFSKEDGAIEPEVLLLHRVCITITTT</sequence>
<name>A0ABU6XMV4_9FABA</name>
<keyword evidence="3" id="KW-1185">Reference proteome</keyword>
<organism evidence="2 3">
    <name type="scientific">Stylosanthes scabra</name>
    <dbReference type="NCBI Taxonomy" id="79078"/>
    <lineage>
        <taxon>Eukaryota</taxon>
        <taxon>Viridiplantae</taxon>
        <taxon>Streptophyta</taxon>
        <taxon>Embryophyta</taxon>
        <taxon>Tracheophyta</taxon>
        <taxon>Spermatophyta</taxon>
        <taxon>Magnoliopsida</taxon>
        <taxon>eudicotyledons</taxon>
        <taxon>Gunneridae</taxon>
        <taxon>Pentapetalae</taxon>
        <taxon>rosids</taxon>
        <taxon>fabids</taxon>
        <taxon>Fabales</taxon>
        <taxon>Fabaceae</taxon>
        <taxon>Papilionoideae</taxon>
        <taxon>50 kb inversion clade</taxon>
        <taxon>dalbergioids sensu lato</taxon>
        <taxon>Dalbergieae</taxon>
        <taxon>Pterocarpus clade</taxon>
        <taxon>Stylosanthes</taxon>
    </lineage>
</organism>
<evidence type="ECO:0000256" key="1">
    <source>
        <dbReference type="SAM" id="MobiDB-lite"/>
    </source>
</evidence>
<protein>
    <submittedName>
        <fullName evidence="2">Uncharacterized protein</fullName>
    </submittedName>
</protein>
<gene>
    <name evidence="2" type="ORF">PIB30_075276</name>
</gene>
<dbReference type="Proteomes" id="UP001341840">
    <property type="component" value="Unassembled WGS sequence"/>
</dbReference>
<comment type="caution">
    <text evidence="2">The sequence shown here is derived from an EMBL/GenBank/DDBJ whole genome shotgun (WGS) entry which is preliminary data.</text>
</comment>